<sequence>MREIRIRALLDHRKTLGGVVGAALLASAGAVFAQVPDGYPADYTNIANAAKKEGKVVIYTSTDLSQVNQLKAAFEKRYPGVSIEFNDLGTSGTYNRIISEAAAGQTAADLAWTNAMDQQIKLVADGYAQPYKSPESKNLPDWAIYENTAYGTTVEPLTLGYNTALMKKEDVPKTRAALTKYINDNAQALNGKVATFDPEKVGSGFLFHTYDLKHLGNSFWDLAKAFGKANGRLYSSTGQLREKLVSGEHILVFNLIGSYALDWAKTSPTLGVAFTEDYTQTFSRPLFITKDAPHPNAARLFLDFILSKDGQRAMAQGGIPSIRNDVGDGVLSIKQLDEMAHGHLVPIHIDAALLEYQEPKKRTEFLRTWNKAIGR</sequence>
<dbReference type="InterPro" id="IPR006059">
    <property type="entry name" value="SBP"/>
</dbReference>
<dbReference type="PANTHER" id="PTHR30006">
    <property type="entry name" value="THIAMINE-BINDING PERIPLASMIC PROTEIN-RELATED"/>
    <property type="match status" value="1"/>
</dbReference>
<gene>
    <name evidence="3" type="ORF">GCM10023144_14360</name>
</gene>
<accession>A0ABP8GQN6</accession>
<dbReference type="Gene3D" id="3.40.190.10">
    <property type="entry name" value="Periplasmic binding protein-like II"/>
    <property type="match status" value="2"/>
</dbReference>
<dbReference type="RefSeq" id="WP_345247780.1">
    <property type="nucleotide sequence ID" value="NZ_BAABFO010000005.1"/>
</dbReference>
<evidence type="ECO:0000313" key="3">
    <source>
        <dbReference type="EMBL" id="GAA4328498.1"/>
    </source>
</evidence>
<comment type="caution">
    <text evidence="3">The sequence shown here is derived from an EMBL/GenBank/DDBJ whole genome shotgun (WGS) entry which is preliminary data.</text>
</comment>
<name>A0ABP8GQN6_9BURK</name>
<dbReference type="Proteomes" id="UP001501671">
    <property type="component" value="Unassembled WGS sequence"/>
</dbReference>
<protein>
    <submittedName>
        <fullName evidence="3">ABC transporter substrate-binding protein</fullName>
    </submittedName>
</protein>
<feature type="chain" id="PRO_5047364615" evidence="2">
    <location>
        <begin position="34"/>
        <end position="375"/>
    </location>
</feature>
<dbReference type="PANTHER" id="PTHR30006:SF25">
    <property type="entry name" value="PHOSPHOGLYCERATE TRANSPORT REGULATORY PROTEIN PGTC"/>
    <property type="match status" value="1"/>
</dbReference>
<keyword evidence="1 2" id="KW-0732">Signal</keyword>
<organism evidence="3 4">
    <name type="scientific">Pigmentiphaga soli</name>
    <dbReference type="NCBI Taxonomy" id="1007095"/>
    <lineage>
        <taxon>Bacteria</taxon>
        <taxon>Pseudomonadati</taxon>
        <taxon>Pseudomonadota</taxon>
        <taxon>Betaproteobacteria</taxon>
        <taxon>Burkholderiales</taxon>
        <taxon>Alcaligenaceae</taxon>
        <taxon>Pigmentiphaga</taxon>
    </lineage>
</organism>
<evidence type="ECO:0000256" key="2">
    <source>
        <dbReference type="SAM" id="SignalP"/>
    </source>
</evidence>
<reference evidence="4" key="1">
    <citation type="journal article" date="2019" name="Int. J. Syst. Evol. Microbiol.">
        <title>The Global Catalogue of Microorganisms (GCM) 10K type strain sequencing project: providing services to taxonomists for standard genome sequencing and annotation.</title>
        <authorList>
            <consortium name="The Broad Institute Genomics Platform"/>
            <consortium name="The Broad Institute Genome Sequencing Center for Infectious Disease"/>
            <person name="Wu L."/>
            <person name="Ma J."/>
        </authorList>
    </citation>
    <scope>NUCLEOTIDE SEQUENCE [LARGE SCALE GENOMIC DNA]</scope>
    <source>
        <strain evidence="4">JCM 17666</strain>
    </source>
</reference>
<evidence type="ECO:0000313" key="4">
    <source>
        <dbReference type="Proteomes" id="UP001501671"/>
    </source>
</evidence>
<dbReference type="Pfam" id="PF01547">
    <property type="entry name" value="SBP_bac_1"/>
    <property type="match status" value="1"/>
</dbReference>
<proteinExistence type="predicted"/>
<evidence type="ECO:0000256" key="1">
    <source>
        <dbReference type="ARBA" id="ARBA00022729"/>
    </source>
</evidence>
<keyword evidence="4" id="KW-1185">Reference proteome</keyword>
<dbReference type="EMBL" id="BAABFO010000005">
    <property type="protein sequence ID" value="GAA4328498.1"/>
    <property type="molecule type" value="Genomic_DNA"/>
</dbReference>
<dbReference type="SUPFAM" id="SSF53850">
    <property type="entry name" value="Periplasmic binding protein-like II"/>
    <property type="match status" value="1"/>
</dbReference>
<feature type="signal peptide" evidence="2">
    <location>
        <begin position="1"/>
        <end position="33"/>
    </location>
</feature>